<dbReference type="EMBL" id="JAWJWE010000001">
    <property type="protein sequence ID" value="KAK6643964.1"/>
    <property type="molecule type" value="Genomic_DNA"/>
</dbReference>
<comment type="caution">
    <text evidence="2">The sequence shown here is derived from an EMBL/GenBank/DDBJ whole genome shotgun (WGS) entry which is preliminary data.</text>
</comment>
<sequence>MGRRPDDEKRENLSEKTRETDGDIEPLPKIPGTTGGMDETIQRRNGAHTTLLCQVLSSGTCSSPPNEGTKPKARSPSEMAFSSFQQTPS</sequence>
<feature type="compositionally biased region" description="Polar residues" evidence="1">
    <location>
        <begin position="80"/>
        <end position="89"/>
    </location>
</feature>
<accession>A0AAN8SD26</accession>
<dbReference type="AlphaFoldDB" id="A0AAN8SD26"/>
<protein>
    <submittedName>
        <fullName evidence="2">Uncharacterized protein</fullName>
    </submittedName>
</protein>
<organism evidence="2 3">
    <name type="scientific">Polyplax serrata</name>
    <name type="common">Common mouse louse</name>
    <dbReference type="NCBI Taxonomy" id="468196"/>
    <lineage>
        <taxon>Eukaryota</taxon>
        <taxon>Metazoa</taxon>
        <taxon>Ecdysozoa</taxon>
        <taxon>Arthropoda</taxon>
        <taxon>Hexapoda</taxon>
        <taxon>Insecta</taxon>
        <taxon>Pterygota</taxon>
        <taxon>Neoptera</taxon>
        <taxon>Paraneoptera</taxon>
        <taxon>Psocodea</taxon>
        <taxon>Troctomorpha</taxon>
        <taxon>Phthiraptera</taxon>
        <taxon>Anoplura</taxon>
        <taxon>Polyplacidae</taxon>
        <taxon>Polyplax</taxon>
    </lineage>
</organism>
<reference evidence="2 3" key="1">
    <citation type="submission" date="2023-10" db="EMBL/GenBank/DDBJ databases">
        <title>Genomes of two closely related lineages of the louse Polyplax serrata with different host specificities.</title>
        <authorList>
            <person name="Martinu J."/>
            <person name="Tarabai H."/>
            <person name="Stefka J."/>
            <person name="Hypsa V."/>
        </authorList>
    </citation>
    <scope>NUCLEOTIDE SEQUENCE [LARGE SCALE GENOMIC DNA]</scope>
    <source>
        <strain evidence="2">HR10_N</strain>
    </source>
</reference>
<feature type="compositionally biased region" description="Basic and acidic residues" evidence="1">
    <location>
        <begin position="1"/>
        <end position="21"/>
    </location>
</feature>
<dbReference type="Proteomes" id="UP001372834">
    <property type="component" value="Unassembled WGS sequence"/>
</dbReference>
<evidence type="ECO:0000256" key="1">
    <source>
        <dbReference type="SAM" id="MobiDB-lite"/>
    </source>
</evidence>
<proteinExistence type="predicted"/>
<evidence type="ECO:0000313" key="3">
    <source>
        <dbReference type="Proteomes" id="UP001372834"/>
    </source>
</evidence>
<name>A0AAN8SD26_POLSC</name>
<gene>
    <name evidence="2" type="ORF">RUM43_000229</name>
</gene>
<evidence type="ECO:0000313" key="2">
    <source>
        <dbReference type="EMBL" id="KAK6643964.1"/>
    </source>
</evidence>
<feature type="region of interest" description="Disordered" evidence="1">
    <location>
        <begin position="1"/>
        <end position="89"/>
    </location>
</feature>
<feature type="compositionally biased region" description="Polar residues" evidence="1">
    <location>
        <begin position="47"/>
        <end position="66"/>
    </location>
</feature>